<protein>
    <recommendedName>
        <fullName evidence="5">Cilia-and flagella-associated protein 96</fullName>
    </recommendedName>
</protein>
<organism evidence="7 8">
    <name type="scientific">Chlamydomonas eustigma</name>
    <dbReference type="NCBI Taxonomy" id="1157962"/>
    <lineage>
        <taxon>Eukaryota</taxon>
        <taxon>Viridiplantae</taxon>
        <taxon>Chlorophyta</taxon>
        <taxon>core chlorophytes</taxon>
        <taxon>Chlorophyceae</taxon>
        <taxon>CS clade</taxon>
        <taxon>Chlamydomonadales</taxon>
        <taxon>Chlamydomonadaceae</taxon>
        <taxon>Chlamydomonas</taxon>
    </lineage>
</organism>
<evidence type="ECO:0000256" key="4">
    <source>
        <dbReference type="ARBA" id="ARBA00035656"/>
    </source>
</evidence>
<keyword evidence="8" id="KW-1185">Reference proteome</keyword>
<keyword evidence="3" id="KW-0206">Cytoskeleton</keyword>
<dbReference type="Proteomes" id="UP000232323">
    <property type="component" value="Unassembled WGS sequence"/>
</dbReference>
<comment type="subcellular location">
    <subcellularLocation>
        <location evidence="1">Cytoplasm</location>
        <location evidence="1">Cytoskeleton</location>
        <location evidence="1">Microtubule organizing center</location>
        <location evidence="1">Centrosome</location>
    </subcellularLocation>
</comment>
<evidence type="ECO:0000256" key="2">
    <source>
        <dbReference type="ARBA" id="ARBA00022490"/>
    </source>
</evidence>
<dbReference type="PANTHER" id="PTHR31144">
    <property type="entry name" value="UPF0602 PROTEIN C4ORF47"/>
    <property type="match status" value="1"/>
</dbReference>
<dbReference type="Pfam" id="PF15239">
    <property type="entry name" value="CFAP96-like"/>
    <property type="match status" value="1"/>
</dbReference>
<dbReference type="AlphaFoldDB" id="A0A250XRI3"/>
<comment type="caution">
    <text evidence="7">The sequence shown here is derived from an EMBL/GenBank/DDBJ whole genome shotgun (WGS) entry which is preliminary data.</text>
</comment>
<feature type="compositionally biased region" description="Basic and acidic residues" evidence="6">
    <location>
        <begin position="245"/>
        <end position="257"/>
    </location>
</feature>
<name>A0A250XRI3_9CHLO</name>
<evidence type="ECO:0000256" key="1">
    <source>
        <dbReference type="ARBA" id="ARBA00004300"/>
    </source>
</evidence>
<comment type="similarity">
    <text evidence="4">Belongs to the CFAP96 family.</text>
</comment>
<dbReference type="EMBL" id="BEGY01000176">
    <property type="protein sequence ID" value="GAX85542.1"/>
    <property type="molecule type" value="Genomic_DNA"/>
</dbReference>
<evidence type="ECO:0000256" key="6">
    <source>
        <dbReference type="SAM" id="MobiDB-lite"/>
    </source>
</evidence>
<proteinExistence type="inferred from homology"/>
<dbReference type="GO" id="GO:0005881">
    <property type="term" value="C:cytoplasmic microtubule"/>
    <property type="evidence" value="ECO:0007669"/>
    <property type="project" value="TreeGrafter"/>
</dbReference>
<dbReference type="InterPro" id="IPR029358">
    <property type="entry name" value="CFAP96"/>
</dbReference>
<dbReference type="OrthoDB" id="283553at2759"/>
<accession>A0A250XRI3</accession>
<dbReference type="STRING" id="1157962.A0A250XRI3"/>
<keyword evidence="2" id="KW-0963">Cytoplasm</keyword>
<dbReference type="PANTHER" id="PTHR31144:SF1">
    <property type="entry name" value="UPF0602 PROTEIN C4ORF47"/>
    <property type="match status" value="1"/>
</dbReference>
<reference evidence="7 8" key="1">
    <citation type="submission" date="2017-08" db="EMBL/GenBank/DDBJ databases">
        <title>Acidophilic green algal genome provides insights into adaptation to an acidic environment.</title>
        <authorList>
            <person name="Hirooka S."/>
            <person name="Hirose Y."/>
            <person name="Kanesaki Y."/>
            <person name="Higuchi S."/>
            <person name="Fujiwara T."/>
            <person name="Onuma R."/>
            <person name="Era A."/>
            <person name="Ohbayashi R."/>
            <person name="Uzuka A."/>
            <person name="Nozaki H."/>
            <person name="Yoshikawa H."/>
            <person name="Miyagishima S.Y."/>
        </authorList>
    </citation>
    <scope>NUCLEOTIDE SEQUENCE [LARGE SCALE GENOMIC DNA]</scope>
    <source>
        <strain evidence="7 8">NIES-2499</strain>
    </source>
</reference>
<feature type="region of interest" description="Disordered" evidence="6">
    <location>
        <begin position="235"/>
        <end position="261"/>
    </location>
</feature>
<evidence type="ECO:0000256" key="3">
    <source>
        <dbReference type="ARBA" id="ARBA00023212"/>
    </source>
</evidence>
<evidence type="ECO:0000313" key="7">
    <source>
        <dbReference type="EMBL" id="GAX85542.1"/>
    </source>
</evidence>
<sequence>MTTKYGMFKEPVYIPDGDVVAGPPPKVEFDATGGGNREKGLNFKASVGRTGKNNDAVFSKFMSIHEGDKYVEEGRRALQARAEKAKGHIVDKPFKMSSPMKSSACPGDYIGTLGGKVAHEPETVHVAKKKGEIPEQPKGIYTTVPKKGTFGYNKTTLSERQGYKGVATEYEYHHDPDDLHKQRRMDALDAHHKACVSDRPFRPSNPAKKGTYGMINTTISKGKGVAGEYEYLMPSAPPGTGSGKAGEEGGEAGKKPELTPFVPSNAHVAKRINHIPYLHDPLDPKIQKEHDAKIAESKRIAATGNWRPNMSYKTDMIRSVVKMNIPRV</sequence>
<gene>
    <name evidence="7" type="ORF">CEUSTIGMA_g12957.t1</name>
</gene>
<evidence type="ECO:0000313" key="8">
    <source>
        <dbReference type="Proteomes" id="UP000232323"/>
    </source>
</evidence>
<evidence type="ECO:0000256" key="5">
    <source>
        <dbReference type="ARBA" id="ARBA00035693"/>
    </source>
</evidence>